<gene>
    <name evidence="2" type="ORF">IE4771_CH01212</name>
</gene>
<dbReference type="HOGENOM" id="CLU_2603530_0_0_5"/>
<dbReference type="KEGG" id="rei:IE4771_CH01212"/>
<evidence type="ECO:0000256" key="1">
    <source>
        <dbReference type="SAM" id="Phobius"/>
    </source>
</evidence>
<accession>A0A060HXP3</accession>
<keyword evidence="1" id="KW-0812">Transmembrane</keyword>
<reference evidence="2 3" key="1">
    <citation type="submission" date="2013-12" db="EMBL/GenBank/DDBJ databases">
        <title>Complete genome sequence of Rhizobium etli bv. mimosae IE4771.</title>
        <authorList>
            <person name="Bustos P."/>
            <person name="Santamaria R.I."/>
            <person name="Lozano L."/>
            <person name="Ormeno-Orrillo E."/>
            <person name="Rogel M.A."/>
            <person name="Romero D."/>
            <person name="Cevallos M.A."/>
            <person name="Martinez-Romero E."/>
            <person name="Gonzalez V."/>
        </authorList>
    </citation>
    <scope>NUCLEOTIDE SEQUENCE [LARGE SCALE GENOMIC DNA]</scope>
    <source>
        <strain evidence="2 3">IE4771</strain>
    </source>
</reference>
<feature type="transmembrane region" description="Helical" evidence="1">
    <location>
        <begin position="6"/>
        <end position="27"/>
    </location>
</feature>
<keyword evidence="1" id="KW-0472">Membrane</keyword>
<dbReference type="OrthoDB" id="8401422at2"/>
<name>A0A060HXP3_RHIET</name>
<dbReference type="EMBL" id="CP006986">
    <property type="protein sequence ID" value="AIC26362.1"/>
    <property type="molecule type" value="Genomic_DNA"/>
</dbReference>
<proteinExistence type="predicted"/>
<evidence type="ECO:0000313" key="2">
    <source>
        <dbReference type="EMBL" id="AIC26362.1"/>
    </source>
</evidence>
<dbReference type="Proteomes" id="UP000027180">
    <property type="component" value="Chromosome"/>
</dbReference>
<feature type="transmembrane region" description="Helical" evidence="1">
    <location>
        <begin position="39"/>
        <end position="63"/>
    </location>
</feature>
<protein>
    <submittedName>
        <fullName evidence="2">Uncharacterized protein</fullName>
    </submittedName>
</protein>
<keyword evidence="1" id="KW-1133">Transmembrane helix</keyword>
<evidence type="ECO:0000313" key="3">
    <source>
        <dbReference type="Proteomes" id="UP000027180"/>
    </source>
</evidence>
<organism evidence="2 3">
    <name type="scientific">Rhizobium etli bv. mimosae str. IE4771</name>
    <dbReference type="NCBI Taxonomy" id="1432050"/>
    <lineage>
        <taxon>Bacteria</taxon>
        <taxon>Pseudomonadati</taxon>
        <taxon>Pseudomonadota</taxon>
        <taxon>Alphaproteobacteria</taxon>
        <taxon>Hyphomicrobiales</taxon>
        <taxon>Rhizobiaceae</taxon>
        <taxon>Rhizobium/Agrobacterium group</taxon>
        <taxon>Rhizobium</taxon>
    </lineage>
</organism>
<dbReference type="AlphaFoldDB" id="A0A060HXP3"/>
<sequence>MQSGLSISASILWVFFTLVSLGLACWLARRPKRTSVGIILGALLGLVLMSIASVLTGFLGSVLPLGQIDFWLSSLMAQI</sequence>